<keyword evidence="3" id="KW-1185">Reference proteome</keyword>
<accession>A0ABW3IDA5</accession>
<evidence type="ECO:0000313" key="3">
    <source>
        <dbReference type="Proteomes" id="UP001597100"/>
    </source>
</evidence>
<sequence>MTKNLFDEFEEVSAKQWKQKIQFDLKGADYNDTLVWNSLDGIDVKPFYHPDDTPTPQKVNSPQAWNIIEQIYVSFAERSNKKALDALEKGAEGLWFIIPSEEIEPEILFKDIDLKETTVYLKPEFLSADYFKKLDKVVSGNSNVFLQVDLLGNLARSGNWYKDLNSDHKELGEVLQKCKNFKSVISIDTSLYQNAGANIPQQLAYAMAHANEYFNHIAQEDLSEEKENLEFQFIVASGPNYFFEIAKIRALRVLLASLAKEYGFSETCHILAQPSKRNKTLYDFNVNLLRTTTECMSAILGGADSVCNMAYDAIYHKNNEFGRRIARNQLLILKHESYFEKVANPAEGSYYIETLTNQMAEKALDIFKEIEKGGGFLTQLKEGVIQKKISESATKEQEQFDSGELALIGTNKHPNPDDRMKEELELYPFLKQKPRKTLLPPVIEKRLAEKAEQERLTQEV</sequence>
<protein>
    <submittedName>
        <fullName evidence="2">Methylmalonyl-CoA mutase subunit beta</fullName>
    </submittedName>
</protein>
<dbReference type="InterPro" id="IPR006099">
    <property type="entry name" value="MeMalonylCoA_mutase_a/b_cat"/>
</dbReference>
<dbReference type="SUPFAM" id="SSF51703">
    <property type="entry name" value="Cobalamin (vitamin B12)-dependent enzymes"/>
    <property type="match status" value="1"/>
</dbReference>
<feature type="domain" description="Methylmalonyl-CoA mutase alpha/beta chain catalytic" evidence="1">
    <location>
        <begin position="107"/>
        <end position="425"/>
    </location>
</feature>
<reference evidence="3" key="1">
    <citation type="journal article" date="2019" name="Int. J. Syst. Evol. Microbiol.">
        <title>The Global Catalogue of Microorganisms (GCM) 10K type strain sequencing project: providing services to taxonomists for standard genome sequencing and annotation.</title>
        <authorList>
            <consortium name="The Broad Institute Genomics Platform"/>
            <consortium name="The Broad Institute Genome Sequencing Center for Infectious Disease"/>
            <person name="Wu L."/>
            <person name="Ma J."/>
        </authorList>
    </citation>
    <scope>NUCLEOTIDE SEQUENCE [LARGE SCALE GENOMIC DNA]</scope>
    <source>
        <strain evidence="3">CCUG 60898</strain>
    </source>
</reference>
<dbReference type="PANTHER" id="PTHR48101">
    <property type="entry name" value="METHYLMALONYL-COA MUTASE, MITOCHONDRIAL-RELATED"/>
    <property type="match status" value="1"/>
</dbReference>
<gene>
    <name evidence="2" type="ORF">ACFQ1G_04585</name>
</gene>
<dbReference type="CDD" id="cd03677">
    <property type="entry name" value="MM_CoA_mutase_beta"/>
    <property type="match status" value="1"/>
</dbReference>
<proteinExistence type="predicted"/>
<dbReference type="Proteomes" id="UP001597100">
    <property type="component" value="Unassembled WGS sequence"/>
</dbReference>
<comment type="caution">
    <text evidence="2">The sequence shown here is derived from an EMBL/GenBank/DDBJ whole genome shotgun (WGS) entry which is preliminary data.</text>
</comment>
<evidence type="ECO:0000259" key="1">
    <source>
        <dbReference type="Pfam" id="PF01642"/>
    </source>
</evidence>
<evidence type="ECO:0000313" key="2">
    <source>
        <dbReference type="EMBL" id="MFD0976061.1"/>
    </source>
</evidence>
<dbReference type="EMBL" id="JBHTJP010000032">
    <property type="protein sequence ID" value="MFD0976061.1"/>
    <property type="molecule type" value="Genomic_DNA"/>
</dbReference>
<name>A0ABW3IDA5_9FLAO</name>
<dbReference type="RefSeq" id="WP_380737094.1">
    <property type="nucleotide sequence ID" value="NZ_JBHTJP010000032.1"/>
</dbReference>
<dbReference type="Gene3D" id="3.20.20.240">
    <property type="entry name" value="Methylmalonyl-CoA mutase"/>
    <property type="match status" value="1"/>
</dbReference>
<organism evidence="2 3">
    <name type="scientific">Salinimicrobium gaetbulicola</name>
    <dbReference type="NCBI Taxonomy" id="999702"/>
    <lineage>
        <taxon>Bacteria</taxon>
        <taxon>Pseudomonadati</taxon>
        <taxon>Bacteroidota</taxon>
        <taxon>Flavobacteriia</taxon>
        <taxon>Flavobacteriales</taxon>
        <taxon>Flavobacteriaceae</taxon>
        <taxon>Salinimicrobium</taxon>
    </lineage>
</organism>
<dbReference type="Pfam" id="PF01642">
    <property type="entry name" value="MM_CoA_mutase"/>
    <property type="match status" value="1"/>
</dbReference>
<dbReference type="PANTHER" id="PTHR48101:SF1">
    <property type="entry name" value="METHYLMALONYL-COA MUTASE, LARGE SUBUNIT"/>
    <property type="match status" value="1"/>
</dbReference>
<dbReference type="InterPro" id="IPR016176">
    <property type="entry name" value="Cbl-dep_enz_cat"/>
</dbReference>